<dbReference type="GO" id="GO:0036297">
    <property type="term" value="P:interstrand cross-link repair"/>
    <property type="evidence" value="ECO:0007669"/>
    <property type="project" value="TreeGrafter"/>
</dbReference>
<dbReference type="PANTHER" id="PTHR47957">
    <property type="entry name" value="ATP-DEPENDENT HELICASE HRQ1"/>
    <property type="match status" value="1"/>
</dbReference>
<dbReference type="Gene3D" id="3.40.50.300">
    <property type="entry name" value="P-loop containing nucleotide triphosphate hydrolases"/>
    <property type="match status" value="2"/>
</dbReference>
<dbReference type="GO" id="GO:0005524">
    <property type="term" value="F:ATP binding"/>
    <property type="evidence" value="ECO:0007669"/>
    <property type="project" value="UniProtKB-KW"/>
</dbReference>
<dbReference type="GO" id="GO:0003676">
    <property type="term" value="F:nucleic acid binding"/>
    <property type="evidence" value="ECO:0007669"/>
    <property type="project" value="InterPro"/>
</dbReference>
<dbReference type="SUPFAM" id="SSF52540">
    <property type="entry name" value="P-loop containing nucleoside triphosphate hydrolases"/>
    <property type="match status" value="2"/>
</dbReference>
<gene>
    <name evidence="5" type="ORF">DFQ45_102251</name>
</gene>
<dbReference type="OrthoDB" id="9815222at2"/>
<evidence type="ECO:0000256" key="2">
    <source>
        <dbReference type="ARBA" id="ARBA00022840"/>
    </source>
</evidence>
<dbReference type="SMART" id="SM00487">
    <property type="entry name" value="DEXDc"/>
    <property type="match status" value="1"/>
</dbReference>
<dbReference type="Pfam" id="PF00271">
    <property type="entry name" value="Helicase_C"/>
    <property type="match status" value="1"/>
</dbReference>
<dbReference type="Pfam" id="PF09369">
    <property type="entry name" value="MZB"/>
    <property type="match status" value="1"/>
</dbReference>
<keyword evidence="5" id="KW-0378">Hydrolase</keyword>
<sequence length="2145" mass="243197">MLPTLLAQEIRTELEHFLLSAFPVTTAGLNQGSHDSLISQFLAQPRNLLQGPWLEVKLPFRTWQPDNNEPLPFNHVKLNFPPYQHQFMAYQRLCGALAESTLIATGTGSGKTECFLHPVLDYCCGERRQGIKAIIIYPMNALATDQATRFAEEVAKLDTRLTVGMYTGDTATPHRVMGADHVITDRDTLRKSPPDILLTNYKMLDILLMRPADQVIWQHNLNTSGLLKYLVVDELHTFDGAQGTDLACLVRRLRDKLQLGNELACVGTSATIGGKNSQQQMLDYAQNIFATGFSPDAIIMEDRLDVDEYLDSFRNQLIQAGELTLDYREHDEYLFSSFPECQSRDLLPGHSGQGPYLKKLAHLWFEADFALDADPESAEYKDACVQLGQMLHQHFAFAALLRSSQPLVDLEQLAVQWQQAFSLKNTEHAQRLIESLCALVSVARTWQNKKSNKVAPLLQVRVQLWLRELRRMLASVSSEPRLVHADDLPNTTDPLHLPLLHCRECHQAAWGAIQRQGEQEIRPNYQDFYQAWFSRSADAILLYPLATDDNPAHWQEGRTHNLCTGCLHLLASSTNQCPNCVESPALLPVWIPNLVNANADIPQRDERCPHCQAVNSLSILGSRAASLASVMIAQLYGSHCNHDYKLIAFSDSVQDAAHRAGFFGARTYRQTLRHAIAAVAREQGQNSSLAHFIDEVPRHWRSQLPTAEDFVGTFIAANMQWLNDYRSMMDEGRLPGGNLLQMVEKRLRWETLSELGQHARRGRTLERSSIATLLPDNDELEQLSRTLLQQWREELGSLRDLEQPRLTAYLIGLLDHWRLTGAFYDPVLHSYVSNKGNVFALNRQGFWLPGYGFSSPPPAAITLPHVSNNFESLLGSKTRRHSTWYYRWFAKLLASDATVLATAEYEQAMQLMVRIMERHGWLKNINMGNDDAWLLDTSYWQVSNSVNSLTCNHCSHQVQVASTMLAWWTDMPCTRHHCHGQYRPLRQTANHTSYQASPRRLVTAEHTGLLDGKVRERTEQSFKQGQQRWDINLLSATPTLEMGIDIGSLSAVMLCSVPPTQANYLQRIGRAGRTNGNALALTIATGHSHDNYFYQQPLEMLAGEVSTPGVFLNATAVLERQLIAFAFDRWVASGIDDSALPKAVGGVLNNLKYPQDNQRFPFSLLHYINQQRQPLLDDFLHMFPELDDDGRQHLHDFIFTVDDEQDRPSLTWRIRNRLQALFQSRDSNAKRIRDLKKRHDGLASGPQDQEKERLLRDIEDERQALIRLNGTINAQPTLNFFTDEGLLPNYAFPEEGVTLNSVIIRRLEQQETTGDSHDDEKKPNYQRLPLKFQRPAQTALSELAPDNEFYASEHKINIDQVDLRLSEPQQWRLCPACHYSEEQATSQHAHSACPRCGTPHWADNSQLRTLLKLKQVYARANSRFDRISDDSEQREPRFYSRQLLIDIEPGQVQRAFHLDNPELPFGFEFVRQASFREINFGEPGNNLNGFSVAGHESSRTGFKICRHCGKVSSTRRKQDRDRAHALDCPLSQPGTTEAPEDWFDSLYLYRDLKSEAVRILLPLADVAESETARHSLRAALNMGLREYFHGAVDHLEITEMQEPASGAHKQYLVIYDRVPGGTGYLKQLLLQPDNLFNLLQSARDKLANCRCVPDESKDGCYACILAYRTSRQQSLISRKLATELLGKILASRDTLKPIRQLGEVNINQLLESRFEARFLAVLKKLFKVSAQLVNNKTGYWLSSLDAGDNPPMWELELQADYGPSQGIALSTRPDFVLRPLRQAERGRNSELLIYLDGYQYHGHQVRDDLDKRMALMQAGYNVLTLTWDDIPDPETITRGLPAAGSRLFQHQLNRYNASRQSQGYWAMRQQQLQAPAARDMLEWVGQSPLTLLQHWLADYQQARHMQQQAALFLAIAGFAPQPGIQHLEQQAPRQNLQVQQLIARTLLDDAASLEAVSAHDSQLTQLLTYIPLSKIQQLGSPQPPVEVFLLLDDRQHQEDRQSAYASAWHDFWQAINLYQFGVRLHAATHQSIMQGHFAAAELPAAEPAATQPDQQAWQDVAELTVLDAGQLDALMQLGIPVPQVGHELTGSDQSVQLETELAWPDQRIALIIETDMPALPDWQLFSLAHPDWLQHISNAFAKEAP</sequence>
<organism evidence="5 6">
    <name type="scientific">Thiopseudomonas denitrificans</name>
    <dbReference type="NCBI Taxonomy" id="1501432"/>
    <lineage>
        <taxon>Bacteria</taxon>
        <taxon>Pseudomonadati</taxon>
        <taxon>Pseudomonadota</taxon>
        <taxon>Gammaproteobacteria</taxon>
        <taxon>Pseudomonadales</taxon>
        <taxon>Pseudomonadaceae</taxon>
        <taxon>Thiopseudomonas</taxon>
    </lineage>
</organism>
<dbReference type="PANTHER" id="PTHR47957:SF3">
    <property type="entry name" value="ATP-DEPENDENT HELICASE HRQ1"/>
    <property type="match status" value="1"/>
</dbReference>
<dbReference type="InterPro" id="IPR027417">
    <property type="entry name" value="P-loop_NTPase"/>
</dbReference>
<name>A0A4R6U449_9GAMM</name>
<accession>A0A4R6U449</accession>
<keyword evidence="2" id="KW-0067">ATP-binding</keyword>
<dbReference type="SMART" id="SM00490">
    <property type="entry name" value="HELICc"/>
    <property type="match status" value="1"/>
</dbReference>
<dbReference type="EMBL" id="SNYK01000002">
    <property type="protein sequence ID" value="TDQ39553.1"/>
    <property type="molecule type" value="Genomic_DNA"/>
</dbReference>
<proteinExistence type="predicted"/>
<feature type="domain" description="Helicase C-terminal" evidence="4">
    <location>
        <begin position="934"/>
        <end position="1118"/>
    </location>
</feature>
<dbReference type="Proteomes" id="UP000294575">
    <property type="component" value="Unassembled WGS sequence"/>
</dbReference>
<keyword evidence="1" id="KW-0547">Nucleotide-binding</keyword>
<dbReference type="Pfam" id="PF00270">
    <property type="entry name" value="DEAD"/>
    <property type="match status" value="1"/>
</dbReference>
<evidence type="ECO:0000313" key="6">
    <source>
        <dbReference type="Proteomes" id="UP000294575"/>
    </source>
</evidence>
<dbReference type="InterPro" id="IPR018973">
    <property type="entry name" value="MZB"/>
</dbReference>
<dbReference type="PROSITE" id="PS51192">
    <property type="entry name" value="HELICASE_ATP_BIND_1"/>
    <property type="match status" value="1"/>
</dbReference>
<dbReference type="InterPro" id="IPR001650">
    <property type="entry name" value="Helicase_C-like"/>
</dbReference>
<evidence type="ECO:0000256" key="1">
    <source>
        <dbReference type="ARBA" id="ARBA00022741"/>
    </source>
</evidence>
<evidence type="ECO:0000313" key="5">
    <source>
        <dbReference type="EMBL" id="TDQ39553.1"/>
    </source>
</evidence>
<protein>
    <submittedName>
        <fullName evidence="5">DEAD/DEAH box helicase domain-containing protein</fullName>
    </submittedName>
</protein>
<dbReference type="GO" id="GO:0006289">
    <property type="term" value="P:nucleotide-excision repair"/>
    <property type="evidence" value="ECO:0007669"/>
    <property type="project" value="TreeGrafter"/>
</dbReference>
<evidence type="ECO:0000259" key="3">
    <source>
        <dbReference type="PROSITE" id="PS51192"/>
    </source>
</evidence>
<reference evidence="5 6" key="1">
    <citation type="submission" date="2019-03" db="EMBL/GenBank/DDBJ databases">
        <title>Genomic Encyclopedia of Type Strains, Phase IV (KMG-IV): sequencing the most valuable type-strain genomes for metagenomic binning, comparative biology and taxonomic classification.</title>
        <authorList>
            <person name="Goeker M."/>
        </authorList>
    </citation>
    <scope>NUCLEOTIDE SEQUENCE [LARGE SCALE GENOMIC DNA]</scope>
    <source>
        <strain evidence="5 6">DSM 28679</strain>
    </source>
</reference>
<dbReference type="InterPro" id="IPR011545">
    <property type="entry name" value="DEAD/DEAH_box_helicase_dom"/>
</dbReference>
<dbReference type="RefSeq" id="WP_101497327.1">
    <property type="nucleotide sequence ID" value="NZ_LNJZ01000009.1"/>
</dbReference>
<comment type="caution">
    <text evidence="5">The sequence shown here is derived from an EMBL/GenBank/DDBJ whole genome shotgun (WGS) entry which is preliminary data.</text>
</comment>
<dbReference type="InterPro" id="IPR014001">
    <property type="entry name" value="Helicase_ATP-bd"/>
</dbReference>
<keyword evidence="5" id="KW-0347">Helicase</keyword>
<feature type="domain" description="Helicase ATP-binding" evidence="3">
    <location>
        <begin position="92"/>
        <end position="276"/>
    </location>
</feature>
<dbReference type="GO" id="GO:0043138">
    <property type="term" value="F:3'-5' DNA helicase activity"/>
    <property type="evidence" value="ECO:0007669"/>
    <property type="project" value="TreeGrafter"/>
</dbReference>
<dbReference type="PROSITE" id="PS51194">
    <property type="entry name" value="HELICASE_CTER"/>
    <property type="match status" value="1"/>
</dbReference>
<keyword evidence="6" id="KW-1185">Reference proteome</keyword>
<evidence type="ECO:0000259" key="4">
    <source>
        <dbReference type="PROSITE" id="PS51194"/>
    </source>
</evidence>